<protein>
    <submittedName>
        <fullName evidence="1">Uncharacterized protein</fullName>
    </submittedName>
</protein>
<dbReference type="Proteomes" id="UP001057375">
    <property type="component" value="Unassembled WGS sequence"/>
</dbReference>
<evidence type="ECO:0000313" key="2">
    <source>
        <dbReference type="Proteomes" id="UP001057375"/>
    </source>
</evidence>
<accession>A0ABQ5JW19</accession>
<dbReference type="EMBL" id="BQXS01012074">
    <property type="protein sequence ID" value="GKT19602.1"/>
    <property type="molecule type" value="Genomic_DNA"/>
</dbReference>
<keyword evidence="2" id="KW-1185">Reference proteome</keyword>
<proteinExistence type="predicted"/>
<evidence type="ECO:0000313" key="1">
    <source>
        <dbReference type="EMBL" id="GKT19602.1"/>
    </source>
</evidence>
<reference evidence="1" key="1">
    <citation type="submission" date="2022-03" db="EMBL/GenBank/DDBJ databases">
        <title>Draft genome sequence of Aduncisulcus paluster, a free-living microaerophilic Fornicata.</title>
        <authorList>
            <person name="Yuyama I."/>
            <person name="Kume K."/>
            <person name="Tamura T."/>
            <person name="Inagaki Y."/>
            <person name="Hashimoto T."/>
        </authorList>
    </citation>
    <scope>NUCLEOTIDE SEQUENCE</scope>
    <source>
        <strain evidence="1">NY0171</strain>
    </source>
</reference>
<organism evidence="1 2">
    <name type="scientific">Aduncisulcus paluster</name>
    <dbReference type="NCBI Taxonomy" id="2918883"/>
    <lineage>
        <taxon>Eukaryota</taxon>
        <taxon>Metamonada</taxon>
        <taxon>Carpediemonas-like organisms</taxon>
        <taxon>Aduncisulcus</taxon>
    </lineage>
</organism>
<comment type="caution">
    <text evidence="1">The sequence shown here is derived from an EMBL/GenBank/DDBJ whole genome shotgun (WGS) entry which is preliminary data.</text>
</comment>
<gene>
    <name evidence="1" type="ORF">ADUPG1_011535</name>
</gene>
<feature type="non-terminal residue" evidence="1">
    <location>
        <position position="325"/>
    </location>
</feature>
<sequence length="325" mass="37353">MITKRRTGLATNISIPFSSSSPIQSHEVHGAYICLNGDSLPPSHLIFNFISSKGDKTPKKYEFPGFKGYYWYFLPVDLPDVVLCEITGKGRKKEYFKIQSLVFIRKETSEERKTREAREKLWSEAPIVNSVFVKEGGGYSSPIPRDDPKLVDLSIPIVKCNSARFTKESELYDQSSNAQRMLKGGEFVVFSDLYIPFSSPSTMKGAYICVHRNWSSPTLLFSFTDCDGKKTFKKYEFTRPKHWYEWHFLPIDLPNVISCEIEGKGTWYENNGLVYSIAGLIFDTTNLRRLFRTSLTHKFSTSKIFPPKIVKRIRHRAVEVSRHVA</sequence>
<name>A0ABQ5JW19_9EUKA</name>